<evidence type="ECO:0000313" key="1">
    <source>
        <dbReference type="EMBL" id="MPN62241.1"/>
    </source>
</evidence>
<reference evidence="1" key="1">
    <citation type="submission" date="2019-08" db="EMBL/GenBank/DDBJ databases">
        <authorList>
            <person name="Kucharzyk K."/>
            <person name="Murdoch R.W."/>
            <person name="Higgins S."/>
            <person name="Loffler F."/>
        </authorList>
    </citation>
    <scope>NUCLEOTIDE SEQUENCE</scope>
</reference>
<name>A0A645JF58_9ZZZZ</name>
<proteinExistence type="predicted"/>
<sequence>MKADGILNTGTIDAAGKLIGKKLTTIDKSAQKAILEKYNEKAITSIVDVELKTAVETMAKLLK</sequence>
<comment type="caution">
    <text evidence="1">The sequence shown here is derived from an EMBL/GenBank/DDBJ whole genome shotgun (WGS) entry which is preliminary data.</text>
</comment>
<organism evidence="1">
    <name type="scientific">bioreactor metagenome</name>
    <dbReference type="NCBI Taxonomy" id="1076179"/>
    <lineage>
        <taxon>unclassified sequences</taxon>
        <taxon>metagenomes</taxon>
        <taxon>ecological metagenomes</taxon>
    </lineage>
</organism>
<dbReference type="EMBL" id="VSSQ01139978">
    <property type="protein sequence ID" value="MPN62241.1"/>
    <property type="molecule type" value="Genomic_DNA"/>
</dbReference>
<protein>
    <submittedName>
        <fullName evidence="1">Uncharacterized protein</fullName>
    </submittedName>
</protein>
<dbReference type="AlphaFoldDB" id="A0A645JF58"/>
<accession>A0A645JF58</accession>
<gene>
    <name evidence="1" type="ORF">SDC9_209988</name>
</gene>